<dbReference type="Pfam" id="PF03061">
    <property type="entry name" value="4HBT"/>
    <property type="match status" value="1"/>
</dbReference>
<dbReference type="InterPro" id="IPR006683">
    <property type="entry name" value="Thioestr_dom"/>
</dbReference>
<accession>A0A3B0S9Q5</accession>
<name>A0A3B0S9Q5_9ZZZZ</name>
<organism evidence="4">
    <name type="scientific">hydrothermal vent metagenome</name>
    <dbReference type="NCBI Taxonomy" id="652676"/>
    <lineage>
        <taxon>unclassified sequences</taxon>
        <taxon>metagenomes</taxon>
        <taxon>ecological metagenomes</taxon>
    </lineage>
</organism>
<dbReference type="InterPro" id="IPR039298">
    <property type="entry name" value="ACOT13"/>
</dbReference>
<evidence type="ECO:0000256" key="2">
    <source>
        <dbReference type="ARBA" id="ARBA00022801"/>
    </source>
</evidence>
<feature type="domain" description="Thioesterase" evidence="3">
    <location>
        <begin position="56"/>
        <end position="140"/>
    </location>
</feature>
<dbReference type="PANTHER" id="PTHR21660">
    <property type="entry name" value="THIOESTERASE SUPERFAMILY MEMBER-RELATED"/>
    <property type="match status" value="1"/>
</dbReference>
<dbReference type="NCBIfam" id="NF008675">
    <property type="entry name" value="PRK11688.1"/>
    <property type="match status" value="1"/>
</dbReference>
<dbReference type="AlphaFoldDB" id="A0A3B0S9Q5"/>
<dbReference type="InterPro" id="IPR029069">
    <property type="entry name" value="HotDog_dom_sf"/>
</dbReference>
<dbReference type="CDD" id="cd03443">
    <property type="entry name" value="PaaI_thioesterase"/>
    <property type="match status" value="1"/>
</dbReference>
<dbReference type="PANTHER" id="PTHR21660:SF1">
    <property type="entry name" value="ACYL-COENZYME A THIOESTERASE 13"/>
    <property type="match status" value="1"/>
</dbReference>
<reference evidence="4" key="1">
    <citation type="submission" date="2018-06" db="EMBL/GenBank/DDBJ databases">
        <authorList>
            <person name="Zhirakovskaya E."/>
        </authorList>
    </citation>
    <scope>NUCLEOTIDE SEQUENCE</scope>
</reference>
<evidence type="ECO:0000259" key="3">
    <source>
        <dbReference type="Pfam" id="PF03061"/>
    </source>
</evidence>
<proteinExistence type="inferred from homology"/>
<dbReference type="EMBL" id="UOEK01000246">
    <property type="protein sequence ID" value="VAW02941.1"/>
    <property type="molecule type" value="Genomic_DNA"/>
</dbReference>
<gene>
    <name evidence="4" type="ORF">MNBD_ACTINO02-1153</name>
</gene>
<dbReference type="InterPro" id="IPR003736">
    <property type="entry name" value="PAAI_dom"/>
</dbReference>
<dbReference type="SUPFAM" id="SSF54637">
    <property type="entry name" value="Thioesterase/thiol ester dehydrase-isomerase"/>
    <property type="match status" value="1"/>
</dbReference>
<protein>
    <submittedName>
        <fullName evidence="4">Uncharacterized protein YigI</fullName>
    </submittedName>
</protein>
<dbReference type="NCBIfam" id="TIGR00369">
    <property type="entry name" value="unchar_dom_1"/>
    <property type="match status" value="1"/>
</dbReference>
<dbReference type="Gene3D" id="3.10.129.10">
    <property type="entry name" value="Hotdog Thioesterase"/>
    <property type="match status" value="1"/>
</dbReference>
<keyword evidence="2" id="KW-0378">Hydrolase</keyword>
<evidence type="ECO:0000313" key="4">
    <source>
        <dbReference type="EMBL" id="VAW02941.1"/>
    </source>
</evidence>
<comment type="similarity">
    <text evidence="1">Belongs to the thioesterase PaaI family.</text>
</comment>
<evidence type="ECO:0000256" key="1">
    <source>
        <dbReference type="ARBA" id="ARBA00008324"/>
    </source>
</evidence>
<dbReference type="GO" id="GO:0047617">
    <property type="term" value="F:fatty acyl-CoA hydrolase activity"/>
    <property type="evidence" value="ECO:0007669"/>
    <property type="project" value="InterPro"/>
</dbReference>
<sequence length="150" mass="16228">MSSIIESYKDLIYTIEQAIPFNRVLGIHLEEVTEENVTLSFEMRPDLVGNFGDSRLHGGVISAAIDVVGGMAALVAVLGRIADHEGALAGFRKLGTIDLRVDYLRPGVGKKFFCHGHVIRAGGRVAVVRMEFVNDEDLEIAVGTATYIVG</sequence>